<dbReference type="AlphaFoldDB" id="A0A8S3B9L7"/>
<feature type="non-terminal residue" evidence="5">
    <location>
        <position position="53"/>
    </location>
</feature>
<proteinExistence type="inferred from homology"/>
<evidence type="ECO:0000256" key="1">
    <source>
        <dbReference type="ARBA" id="ARBA00008451"/>
    </source>
</evidence>
<evidence type="ECO:0000313" key="5">
    <source>
        <dbReference type="EMBL" id="CAF4783572.1"/>
    </source>
</evidence>
<evidence type="ECO:0000256" key="2">
    <source>
        <dbReference type="ARBA" id="ARBA00013306"/>
    </source>
</evidence>
<dbReference type="GO" id="GO:0061657">
    <property type="term" value="F:UFM1 conjugating enzyme activity"/>
    <property type="evidence" value="ECO:0007669"/>
    <property type="project" value="InterPro"/>
</dbReference>
<comment type="caution">
    <text evidence="5">The sequence shown here is derived from an EMBL/GenBank/DDBJ whole genome shotgun (WGS) entry which is preliminary data.</text>
</comment>
<gene>
    <name evidence="4" type="ORF">SMN809_LOCUS42779</name>
    <name evidence="5" type="ORF">SMN809_LOCUS46450</name>
</gene>
<reference evidence="5" key="1">
    <citation type="submission" date="2021-02" db="EMBL/GenBank/DDBJ databases">
        <authorList>
            <person name="Nowell W R."/>
        </authorList>
    </citation>
    <scope>NUCLEOTIDE SEQUENCE</scope>
</reference>
<dbReference type="InterPro" id="IPR016135">
    <property type="entry name" value="UBQ-conjugating_enzyme/RWD"/>
</dbReference>
<organism evidence="5 6">
    <name type="scientific">Rotaria magnacalcarata</name>
    <dbReference type="NCBI Taxonomy" id="392030"/>
    <lineage>
        <taxon>Eukaryota</taxon>
        <taxon>Metazoa</taxon>
        <taxon>Spiralia</taxon>
        <taxon>Gnathifera</taxon>
        <taxon>Rotifera</taxon>
        <taxon>Eurotatoria</taxon>
        <taxon>Bdelloidea</taxon>
        <taxon>Philodinida</taxon>
        <taxon>Philodinidae</taxon>
        <taxon>Rotaria</taxon>
    </lineage>
</organism>
<dbReference type="SUPFAM" id="SSF54495">
    <property type="entry name" value="UBC-like"/>
    <property type="match status" value="1"/>
</dbReference>
<sequence>LWARNVPRFGIAHALALGLGPWLAVEIPDLIARGIVVHKERAATTADSASSSK</sequence>
<comment type="similarity">
    <text evidence="1">Belongs to the ubiquitin-conjugating enzyme family. UFC1 subfamily.</text>
</comment>
<dbReference type="Pfam" id="PF08694">
    <property type="entry name" value="UFC1"/>
    <property type="match status" value="1"/>
</dbReference>
<evidence type="ECO:0000313" key="4">
    <source>
        <dbReference type="EMBL" id="CAF4693875.1"/>
    </source>
</evidence>
<dbReference type="InterPro" id="IPR014806">
    <property type="entry name" value="Ufc1"/>
</dbReference>
<protein>
    <recommendedName>
        <fullName evidence="2">Ubiquitin-fold modifier-conjugating enzyme 1</fullName>
    </recommendedName>
</protein>
<dbReference type="PANTHER" id="PTHR12921">
    <property type="entry name" value="UBIQUITIN-FOLD MODIFIER-CONJUGATING ENZYME 1"/>
    <property type="match status" value="1"/>
</dbReference>
<dbReference type="EMBL" id="CAJOBI010124331">
    <property type="protein sequence ID" value="CAF4693875.1"/>
    <property type="molecule type" value="Genomic_DNA"/>
</dbReference>
<evidence type="ECO:0000256" key="3">
    <source>
        <dbReference type="ARBA" id="ARBA00022786"/>
    </source>
</evidence>
<dbReference type="PANTHER" id="PTHR12921:SF0">
    <property type="entry name" value="UBIQUITIN-FOLD MODIFIER-CONJUGATING ENZYME 1"/>
    <property type="match status" value="1"/>
</dbReference>
<name>A0A8S3B9L7_9BILA</name>
<dbReference type="GO" id="GO:1990592">
    <property type="term" value="P:protein K69-linked ufmylation"/>
    <property type="evidence" value="ECO:0007669"/>
    <property type="project" value="TreeGrafter"/>
</dbReference>
<dbReference type="GO" id="GO:0005737">
    <property type="term" value="C:cytoplasm"/>
    <property type="evidence" value="ECO:0007669"/>
    <property type="project" value="TreeGrafter"/>
</dbReference>
<dbReference type="Gene3D" id="3.10.110.10">
    <property type="entry name" value="Ubiquitin Conjugating Enzyme"/>
    <property type="match status" value="1"/>
</dbReference>
<accession>A0A8S3B9L7</accession>
<keyword evidence="3" id="KW-0833">Ubl conjugation pathway</keyword>
<dbReference type="EMBL" id="CAJOBI010144523">
    <property type="protein sequence ID" value="CAF4783572.1"/>
    <property type="molecule type" value="Genomic_DNA"/>
</dbReference>
<evidence type="ECO:0000313" key="6">
    <source>
        <dbReference type="Proteomes" id="UP000676336"/>
    </source>
</evidence>
<dbReference type="Proteomes" id="UP000676336">
    <property type="component" value="Unassembled WGS sequence"/>
</dbReference>